<keyword evidence="2 5" id="KW-0560">Oxidoreductase</keyword>
<feature type="domain" description="Peptide methionine sulphoxide reductase MsrA" evidence="6">
    <location>
        <begin position="6"/>
        <end position="156"/>
    </location>
</feature>
<dbReference type="InterPro" id="IPR002569">
    <property type="entry name" value="Met_Sox_Rdtase_MsrA_dom"/>
</dbReference>
<evidence type="ECO:0000313" key="7">
    <source>
        <dbReference type="EMBL" id="EME36210.1"/>
    </source>
</evidence>
<dbReference type="Proteomes" id="UP000009877">
    <property type="component" value="Unassembled WGS sequence"/>
</dbReference>
<organism evidence="7 8">
    <name type="scientific">Kocuria palustris PEL</name>
    <dbReference type="NCBI Taxonomy" id="1236550"/>
    <lineage>
        <taxon>Bacteria</taxon>
        <taxon>Bacillati</taxon>
        <taxon>Actinomycetota</taxon>
        <taxon>Actinomycetes</taxon>
        <taxon>Micrococcales</taxon>
        <taxon>Micrococcaceae</taxon>
        <taxon>Kocuria</taxon>
    </lineage>
</organism>
<accession>M2YCH1</accession>
<dbReference type="EMBL" id="ANHZ02000017">
    <property type="protein sequence ID" value="EME36210.1"/>
    <property type="molecule type" value="Genomic_DNA"/>
</dbReference>
<evidence type="ECO:0000256" key="1">
    <source>
        <dbReference type="ARBA" id="ARBA00005591"/>
    </source>
</evidence>
<proteinExistence type="inferred from homology"/>
<dbReference type="PANTHER" id="PTHR43774">
    <property type="entry name" value="PEPTIDE METHIONINE SULFOXIDE REDUCTASE"/>
    <property type="match status" value="1"/>
</dbReference>
<protein>
    <recommendedName>
        <fullName evidence="5">Peptide methionine sulfoxide reductase MsrA</fullName>
        <shortName evidence="5">Protein-methionine-S-oxide reductase</shortName>
        <ecNumber evidence="5">1.8.4.11</ecNumber>
    </recommendedName>
    <alternativeName>
        <fullName evidence="5">Peptide-methionine (S)-S-oxide reductase</fullName>
        <shortName evidence="5">Peptide Met(O) reductase</shortName>
    </alternativeName>
</protein>
<gene>
    <name evidence="5" type="primary">msrA</name>
    <name evidence="7" type="ORF">C884_00689</name>
</gene>
<dbReference type="SUPFAM" id="SSF55068">
    <property type="entry name" value="Peptide methionine sulfoxide reductase"/>
    <property type="match status" value="1"/>
</dbReference>
<dbReference type="GO" id="GO:0033744">
    <property type="term" value="F:L-methionine:thioredoxin-disulfide S-oxidoreductase activity"/>
    <property type="evidence" value="ECO:0007669"/>
    <property type="project" value="RHEA"/>
</dbReference>
<sequence>MTTTTYVLGAGCFWCLDAIYRKTRGVSDVVSVYTGGHVSHPTYEQVCSGQTGHAEAVAVSFDQEVVSPEIILDLFFTSHDPTSLNRQGADEGPQYRSSMFYADEQQKQLFQEAIERMAPNFERPIVTTLEPLGTVWEAEPVHQDFYARQPYNGYCQFVINPKLAKVRQGYAEFLTTS</sequence>
<dbReference type="AlphaFoldDB" id="M2YCH1"/>
<dbReference type="Gene3D" id="3.30.1060.10">
    <property type="entry name" value="Peptide methionine sulphoxide reductase MsrA"/>
    <property type="match status" value="1"/>
</dbReference>
<evidence type="ECO:0000256" key="4">
    <source>
        <dbReference type="ARBA" id="ARBA00048782"/>
    </source>
</evidence>
<feature type="active site" evidence="5">
    <location>
        <position position="12"/>
    </location>
</feature>
<dbReference type="RefSeq" id="WP_006215112.1">
    <property type="nucleotide sequence ID" value="NZ_ANHZ02000017.1"/>
</dbReference>
<dbReference type="NCBIfam" id="TIGR00401">
    <property type="entry name" value="msrA"/>
    <property type="match status" value="1"/>
</dbReference>
<comment type="catalytic activity">
    <reaction evidence="4 5">
        <text>[thioredoxin]-disulfide + L-methionine + H2O = L-methionine (S)-S-oxide + [thioredoxin]-dithiol</text>
        <dbReference type="Rhea" id="RHEA:19993"/>
        <dbReference type="Rhea" id="RHEA-COMP:10698"/>
        <dbReference type="Rhea" id="RHEA-COMP:10700"/>
        <dbReference type="ChEBI" id="CHEBI:15377"/>
        <dbReference type="ChEBI" id="CHEBI:29950"/>
        <dbReference type="ChEBI" id="CHEBI:50058"/>
        <dbReference type="ChEBI" id="CHEBI:57844"/>
        <dbReference type="ChEBI" id="CHEBI:58772"/>
        <dbReference type="EC" id="1.8.4.11"/>
    </reaction>
</comment>
<dbReference type="InterPro" id="IPR036509">
    <property type="entry name" value="Met_Sox_Rdtase_MsrA_sf"/>
</dbReference>
<comment type="caution">
    <text evidence="7">The sequence shown here is derived from an EMBL/GenBank/DDBJ whole genome shotgun (WGS) entry which is preliminary data.</text>
</comment>
<evidence type="ECO:0000256" key="2">
    <source>
        <dbReference type="ARBA" id="ARBA00023002"/>
    </source>
</evidence>
<dbReference type="GO" id="GO:0008113">
    <property type="term" value="F:peptide-methionine (S)-S-oxide reductase activity"/>
    <property type="evidence" value="ECO:0007669"/>
    <property type="project" value="UniProtKB-UniRule"/>
</dbReference>
<dbReference type="STRING" id="71999.KPaMU14_04770"/>
<evidence type="ECO:0000313" key="8">
    <source>
        <dbReference type="Proteomes" id="UP000009877"/>
    </source>
</evidence>
<dbReference type="HAMAP" id="MF_01401">
    <property type="entry name" value="MsrA"/>
    <property type="match status" value="1"/>
</dbReference>
<dbReference type="Pfam" id="PF01625">
    <property type="entry name" value="PMSR"/>
    <property type="match status" value="1"/>
</dbReference>
<name>M2YCH1_9MICC</name>
<comment type="function">
    <text evidence="5">Has an important function as a repair enzyme for proteins that have been inactivated by oxidation. Catalyzes the reversible oxidation-reduction of methionine sulfoxide in proteins to methionine.</text>
</comment>
<dbReference type="PANTHER" id="PTHR43774:SF1">
    <property type="entry name" value="PEPTIDE METHIONINE SULFOXIDE REDUCTASE MSRA 2"/>
    <property type="match status" value="1"/>
</dbReference>
<keyword evidence="8" id="KW-1185">Reference proteome</keyword>
<evidence type="ECO:0000256" key="3">
    <source>
        <dbReference type="ARBA" id="ARBA00047806"/>
    </source>
</evidence>
<dbReference type="EC" id="1.8.4.11" evidence="5"/>
<comment type="catalytic activity">
    <reaction evidence="3 5">
        <text>L-methionyl-[protein] + [thioredoxin]-disulfide + H2O = L-methionyl-(S)-S-oxide-[protein] + [thioredoxin]-dithiol</text>
        <dbReference type="Rhea" id="RHEA:14217"/>
        <dbReference type="Rhea" id="RHEA-COMP:10698"/>
        <dbReference type="Rhea" id="RHEA-COMP:10700"/>
        <dbReference type="Rhea" id="RHEA-COMP:12313"/>
        <dbReference type="Rhea" id="RHEA-COMP:12315"/>
        <dbReference type="ChEBI" id="CHEBI:15377"/>
        <dbReference type="ChEBI" id="CHEBI:16044"/>
        <dbReference type="ChEBI" id="CHEBI:29950"/>
        <dbReference type="ChEBI" id="CHEBI:44120"/>
        <dbReference type="ChEBI" id="CHEBI:50058"/>
        <dbReference type="EC" id="1.8.4.11"/>
    </reaction>
</comment>
<comment type="similarity">
    <text evidence="1 5">Belongs to the MsrA Met sulfoxide reductase family.</text>
</comment>
<reference evidence="7 8" key="1">
    <citation type="journal article" date="2014" name="Genome Announc.">
        <title>Draft Genome Sequence of Kocuria palustris PEL.</title>
        <authorList>
            <person name="Sharma G."/>
            <person name="Khatri I."/>
            <person name="Subramanian S."/>
        </authorList>
    </citation>
    <scope>NUCLEOTIDE SEQUENCE [LARGE SCALE GENOMIC DNA]</scope>
    <source>
        <strain evidence="7 8">PEL</strain>
    </source>
</reference>
<evidence type="ECO:0000256" key="5">
    <source>
        <dbReference type="HAMAP-Rule" id="MF_01401"/>
    </source>
</evidence>
<evidence type="ECO:0000259" key="6">
    <source>
        <dbReference type="Pfam" id="PF01625"/>
    </source>
</evidence>